<keyword evidence="2" id="KW-0067">ATP-binding</keyword>
<evidence type="ECO:0000256" key="2">
    <source>
        <dbReference type="PROSITE-ProRule" id="PRU00409"/>
    </source>
</evidence>
<dbReference type="STRING" id="1396821.SAMN05444515_104172"/>
<dbReference type="RefSeq" id="WP_090252007.1">
    <property type="nucleotide sequence ID" value="NZ_FOAA01000004.1"/>
</dbReference>
<dbReference type="InterPro" id="IPR011761">
    <property type="entry name" value="ATP-grasp"/>
</dbReference>
<dbReference type="InterPro" id="IPR039523">
    <property type="entry name" value="RimK-rel_E_lig_ATP-grasp"/>
</dbReference>
<keyword evidence="1" id="KW-0464">Manganese</keyword>
<dbReference type="PROSITE" id="PS50975">
    <property type="entry name" value="ATP_GRASP"/>
    <property type="match status" value="1"/>
</dbReference>
<evidence type="ECO:0000313" key="4">
    <source>
        <dbReference type="EMBL" id="SEK73335.1"/>
    </source>
</evidence>
<gene>
    <name evidence="4" type="ORF">SAMN05444515_104172</name>
</gene>
<name>A0A1H7JIR0_9GAMM</name>
<evidence type="ECO:0000256" key="1">
    <source>
        <dbReference type="ARBA" id="ARBA00023211"/>
    </source>
</evidence>
<dbReference type="PANTHER" id="PTHR21621:SF0">
    <property type="entry name" value="BETA-CITRYLGLUTAMATE SYNTHASE B-RELATED"/>
    <property type="match status" value="1"/>
</dbReference>
<dbReference type="Pfam" id="PF14397">
    <property type="entry name" value="ATPgrasp_ST"/>
    <property type="match status" value="1"/>
</dbReference>
<sequence>MKWFVSPRELRRRGVVGMNQRNAGLISELNPRSRYPLVDDKLRTKQLALEAGIAVPELYGVIETNHDIRHLPRIVARSDDFVIKPAHGAGGNGILVITGRMRDSFRKSSGRMVDLEGVGHHVSNVLSGMHSLGGQPDTAMVEYRVKFDPLFEKVSFQGVPDIRTVVYKGYPIMAMVRLPTRDSDGKANLHQGAVGVGVNMATGRTGQGVWHNRIVDLHPDTGAPIKNLQIPDWDTLLELAARCFELTGLGYLGVDVVLDRERGPLMLELNARPGLAVQLANGAGLGERVRVIDALQRERHPPQSRATLAQERFSQAIQPAA</sequence>
<dbReference type="PANTHER" id="PTHR21621">
    <property type="entry name" value="RIBOSOMAL PROTEIN S6 MODIFICATION PROTEIN"/>
    <property type="match status" value="1"/>
</dbReference>
<dbReference type="OrthoDB" id="336227at2"/>
<reference evidence="5" key="1">
    <citation type="submission" date="2016-10" db="EMBL/GenBank/DDBJ databases">
        <authorList>
            <person name="Varghese N."/>
            <person name="Submissions S."/>
        </authorList>
    </citation>
    <scope>NUCLEOTIDE SEQUENCE [LARGE SCALE GENOMIC DNA]</scope>
    <source>
        <strain evidence="5">DSM 241</strain>
    </source>
</reference>
<dbReference type="GO" id="GO:0009432">
    <property type="term" value="P:SOS response"/>
    <property type="evidence" value="ECO:0007669"/>
    <property type="project" value="TreeGrafter"/>
</dbReference>
<keyword evidence="2" id="KW-0547">Nucleotide-binding</keyword>
<dbReference type="Proteomes" id="UP000199256">
    <property type="component" value="Unassembled WGS sequence"/>
</dbReference>
<keyword evidence="5" id="KW-1185">Reference proteome</keyword>
<dbReference type="Gene3D" id="3.30.470.20">
    <property type="entry name" value="ATP-grasp fold, B domain"/>
    <property type="match status" value="1"/>
</dbReference>
<dbReference type="AlphaFoldDB" id="A0A1H7JIR0"/>
<dbReference type="GO" id="GO:0018169">
    <property type="term" value="F:ribosomal S6-glutamic acid ligase activity"/>
    <property type="evidence" value="ECO:0007669"/>
    <property type="project" value="TreeGrafter"/>
</dbReference>
<dbReference type="GO" id="GO:0046872">
    <property type="term" value="F:metal ion binding"/>
    <property type="evidence" value="ECO:0007669"/>
    <property type="project" value="InterPro"/>
</dbReference>
<dbReference type="NCBIfam" id="TIGR02291">
    <property type="entry name" value="rimK_rel_E_lig"/>
    <property type="match status" value="1"/>
</dbReference>
<dbReference type="InterPro" id="IPR011758">
    <property type="entry name" value="RimK-rel_E_lig"/>
</dbReference>
<dbReference type="GO" id="GO:0005524">
    <property type="term" value="F:ATP binding"/>
    <property type="evidence" value="ECO:0007669"/>
    <property type="project" value="UniProtKB-UniRule"/>
</dbReference>
<feature type="domain" description="ATP-grasp" evidence="3">
    <location>
        <begin position="45"/>
        <end position="296"/>
    </location>
</feature>
<keyword evidence="4" id="KW-0436">Ligase</keyword>
<dbReference type="EMBL" id="FOAA01000004">
    <property type="protein sequence ID" value="SEK73335.1"/>
    <property type="molecule type" value="Genomic_DNA"/>
</dbReference>
<evidence type="ECO:0000313" key="5">
    <source>
        <dbReference type="Proteomes" id="UP000199256"/>
    </source>
</evidence>
<organism evidence="4 5">
    <name type="scientific">Ectothiorhodospira marina</name>
    <dbReference type="NCBI Taxonomy" id="1396821"/>
    <lineage>
        <taxon>Bacteria</taxon>
        <taxon>Pseudomonadati</taxon>
        <taxon>Pseudomonadota</taxon>
        <taxon>Gammaproteobacteria</taxon>
        <taxon>Chromatiales</taxon>
        <taxon>Ectothiorhodospiraceae</taxon>
        <taxon>Ectothiorhodospira</taxon>
    </lineage>
</organism>
<proteinExistence type="predicted"/>
<accession>A0A1H7JIR0</accession>
<dbReference type="GO" id="GO:0005737">
    <property type="term" value="C:cytoplasm"/>
    <property type="evidence" value="ECO:0007669"/>
    <property type="project" value="TreeGrafter"/>
</dbReference>
<dbReference type="SUPFAM" id="SSF56059">
    <property type="entry name" value="Glutathione synthetase ATP-binding domain-like"/>
    <property type="match status" value="1"/>
</dbReference>
<evidence type="ECO:0000259" key="3">
    <source>
        <dbReference type="PROSITE" id="PS50975"/>
    </source>
</evidence>
<protein>
    <submittedName>
        <fullName evidence="4">Alpha-L-glutamate ligase-related protein</fullName>
    </submittedName>
</protein>